<reference evidence="2 3" key="1">
    <citation type="submission" date="2019-05" db="EMBL/GenBank/DDBJ databases">
        <title>Another draft genome of Portunus trituberculatus and its Hox gene families provides insights of decapod evolution.</title>
        <authorList>
            <person name="Jeong J.-H."/>
            <person name="Song I."/>
            <person name="Kim S."/>
            <person name="Choi T."/>
            <person name="Kim D."/>
            <person name="Ryu S."/>
            <person name="Kim W."/>
        </authorList>
    </citation>
    <scope>NUCLEOTIDE SEQUENCE [LARGE SCALE GENOMIC DNA]</scope>
    <source>
        <tissue evidence="2">Muscle</tissue>
    </source>
</reference>
<evidence type="ECO:0000313" key="3">
    <source>
        <dbReference type="Proteomes" id="UP000324222"/>
    </source>
</evidence>
<dbReference type="EMBL" id="VSRR010053023">
    <property type="protein sequence ID" value="MPC80105.1"/>
    <property type="molecule type" value="Genomic_DNA"/>
</dbReference>
<feature type="region of interest" description="Disordered" evidence="1">
    <location>
        <begin position="28"/>
        <end position="80"/>
    </location>
</feature>
<sequence length="80" mass="8136">MGVEVRVTRQGVGVRGGRGGRCVGACQGAHNPSLSLSLSPTLGRYGLTSGPVPRPAPPRPAPPRDSPGGVGGRDAHNRYP</sequence>
<accession>A0A5B7ID29</accession>
<feature type="compositionally biased region" description="Low complexity" evidence="1">
    <location>
        <begin position="32"/>
        <end position="42"/>
    </location>
</feature>
<feature type="compositionally biased region" description="Pro residues" evidence="1">
    <location>
        <begin position="52"/>
        <end position="65"/>
    </location>
</feature>
<dbReference type="AlphaFoldDB" id="A0A5B7ID29"/>
<evidence type="ECO:0000313" key="2">
    <source>
        <dbReference type="EMBL" id="MPC80105.1"/>
    </source>
</evidence>
<evidence type="ECO:0000256" key="1">
    <source>
        <dbReference type="SAM" id="MobiDB-lite"/>
    </source>
</evidence>
<proteinExistence type="predicted"/>
<keyword evidence="3" id="KW-1185">Reference proteome</keyword>
<protein>
    <submittedName>
        <fullName evidence="2">Uncharacterized protein</fullName>
    </submittedName>
</protein>
<comment type="caution">
    <text evidence="2">The sequence shown here is derived from an EMBL/GenBank/DDBJ whole genome shotgun (WGS) entry which is preliminary data.</text>
</comment>
<gene>
    <name evidence="2" type="ORF">E2C01_074672</name>
</gene>
<dbReference type="Proteomes" id="UP000324222">
    <property type="component" value="Unassembled WGS sequence"/>
</dbReference>
<organism evidence="2 3">
    <name type="scientific">Portunus trituberculatus</name>
    <name type="common">Swimming crab</name>
    <name type="synonym">Neptunus trituberculatus</name>
    <dbReference type="NCBI Taxonomy" id="210409"/>
    <lineage>
        <taxon>Eukaryota</taxon>
        <taxon>Metazoa</taxon>
        <taxon>Ecdysozoa</taxon>
        <taxon>Arthropoda</taxon>
        <taxon>Crustacea</taxon>
        <taxon>Multicrustacea</taxon>
        <taxon>Malacostraca</taxon>
        <taxon>Eumalacostraca</taxon>
        <taxon>Eucarida</taxon>
        <taxon>Decapoda</taxon>
        <taxon>Pleocyemata</taxon>
        <taxon>Brachyura</taxon>
        <taxon>Eubrachyura</taxon>
        <taxon>Portunoidea</taxon>
        <taxon>Portunidae</taxon>
        <taxon>Portuninae</taxon>
        <taxon>Portunus</taxon>
    </lineage>
</organism>
<name>A0A5B7ID29_PORTR</name>